<dbReference type="OrthoDB" id="15808at2759"/>
<dbReference type="Gene3D" id="3.40.50.620">
    <property type="entry name" value="HUPs"/>
    <property type="match status" value="1"/>
</dbReference>
<name>A0A1X7V037_AMPQE</name>
<dbReference type="EnsemblMetazoa" id="Aqu2.1.33388_001">
    <property type="protein sequence ID" value="Aqu2.1.33388_001"/>
    <property type="gene ID" value="Aqu2.1.33388"/>
</dbReference>
<dbReference type="InterPro" id="IPR014729">
    <property type="entry name" value="Rossmann-like_a/b/a_fold"/>
</dbReference>
<dbReference type="InParanoid" id="A0A1X7V037"/>
<evidence type="ECO:0000313" key="1">
    <source>
        <dbReference type="EnsemblMetazoa" id="Aqu2.1.33388_001"/>
    </source>
</evidence>
<dbReference type="Gene3D" id="1.10.240.10">
    <property type="entry name" value="Tyrosyl-Transfer RNA Synthetase"/>
    <property type="match status" value="1"/>
</dbReference>
<reference evidence="1" key="1">
    <citation type="submission" date="2017-05" db="UniProtKB">
        <authorList>
            <consortium name="EnsemblMetazoa"/>
        </authorList>
    </citation>
    <scope>IDENTIFICATION</scope>
</reference>
<evidence type="ECO:0008006" key="2">
    <source>
        <dbReference type="Google" id="ProtNLM"/>
    </source>
</evidence>
<accession>A0A1X7V037</accession>
<organism evidence="1">
    <name type="scientific">Amphimedon queenslandica</name>
    <name type="common">Sponge</name>
    <dbReference type="NCBI Taxonomy" id="400682"/>
    <lineage>
        <taxon>Eukaryota</taxon>
        <taxon>Metazoa</taxon>
        <taxon>Porifera</taxon>
        <taxon>Demospongiae</taxon>
        <taxon>Heteroscleromorpha</taxon>
        <taxon>Haplosclerida</taxon>
        <taxon>Niphatidae</taxon>
        <taxon>Amphimedon</taxon>
    </lineage>
</organism>
<proteinExistence type="predicted"/>
<protein>
    <recommendedName>
        <fullName evidence="2">Tryptophanyl-tRNA synthetase</fullName>
    </recommendedName>
</protein>
<dbReference type="SUPFAM" id="SSF52374">
    <property type="entry name" value="Nucleotidylyl transferase"/>
    <property type="match status" value="1"/>
</dbReference>
<dbReference type="AlphaFoldDB" id="A0A1X7V037"/>
<sequence length="76" mass="8422">MYSALSGKTTDEVVEDFTGKETVELKDGLTQPIQEKIIELEEDEGHIEQILADGARRAHERVSVTIRGAKELLGLN</sequence>